<dbReference type="RefSeq" id="WP_407882653.1">
    <property type="nucleotide sequence ID" value="NZ_BQXO01000002.1"/>
</dbReference>
<evidence type="ECO:0000313" key="1">
    <source>
        <dbReference type="EMBL" id="GKT05394.1"/>
    </source>
</evidence>
<reference evidence="1 2" key="1">
    <citation type="submission" date="2022-03" db="EMBL/GenBank/DDBJ databases">
        <title>Draft genome sequence of Furfurilactobacillus curtus JCM 31185.</title>
        <authorList>
            <person name="Suzuki S."/>
            <person name="Endo A."/>
            <person name="Kajikawa A."/>
        </authorList>
    </citation>
    <scope>NUCLEOTIDE SEQUENCE [LARGE SCALE GENOMIC DNA]</scope>
    <source>
        <strain evidence="1 2">JCM 31185</strain>
    </source>
</reference>
<accession>A0ABQ5JLR6</accession>
<evidence type="ECO:0000313" key="2">
    <source>
        <dbReference type="Proteomes" id="UP001628078"/>
    </source>
</evidence>
<name>A0ABQ5JLR6_9LACO</name>
<proteinExistence type="predicted"/>
<keyword evidence="2" id="KW-1185">Reference proteome</keyword>
<dbReference type="Proteomes" id="UP001628078">
    <property type="component" value="Unassembled WGS sequence"/>
</dbReference>
<organism evidence="1 2">
    <name type="scientific">Furfurilactobacillus curtus</name>
    <dbReference type="NCBI Taxonomy" id="1746200"/>
    <lineage>
        <taxon>Bacteria</taxon>
        <taxon>Bacillati</taxon>
        <taxon>Bacillota</taxon>
        <taxon>Bacilli</taxon>
        <taxon>Lactobacillales</taxon>
        <taxon>Lactobacillaceae</taxon>
        <taxon>Furfurilactobacillus</taxon>
    </lineage>
</organism>
<dbReference type="EMBL" id="BQXO01000002">
    <property type="protein sequence ID" value="GKT05394.1"/>
    <property type="molecule type" value="Genomic_DNA"/>
</dbReference>
<gene>
    <name evidence="1" type="ORF">JCM31185_06830</name>
</gene>
<sequence length="347" mass="40296">MQEKPIRTRMIDSLIGTKMIDILKLVPYPLKVPKHDEKFDEAGFELISLAEADHRVRQRAVRDSLLLLNKTCSKRNGYDVYRQMFSDEKLKKFTENIMIDGDTLAAFMIILTTYTFWSRESSMQVLAARKGLTLQQKRTIYNKQAKAYYNPKLTPEQYEQVMNGEVDVKTLYTDPVYQRFLSVYDYVKSEVESNENVDKSITNPFFEYFRSADNFKLLTGYEATDNLLAEVLPRAETISRSENSILDAIFQAVTRPGYAIHSSVADNITVIQMFLSQASRPQLFRSMTQSLIQENDKLFKELLTQSEAVGKRLGQDQIEVTDNPWLRVYEIDLHEKLVNLKKFIENK</sequence>
<protein>
    <submittedName>
        <fullName evidence="1">Uncharacterized protein</fullName>
    </submittedName>
</protein>
<comment type="caution">
    <text evidence="1">The sequence shown here is derived from an EMBL/GenBank/DDBJ whole genome shotgun (WGS) entry which is preliminary data.</text>
</comment>